<feature type="domain" description="SGNH hydrolase-type esterase" evidence="2">
    <location>
        <begin position="181"/>
        <end position="356"/>
    </location>
</feature>
<dbReference type="Proteomes" id="UP000468388">
    <property type="component" value="Unassembled WGS sequence"/>
</dbReference>
<dbReference type="GO" id="GO:0016788">
    <property type="term" value="F:hydrolase activity, acting on ester bonds"/>
    <property type="evidence" value="ECO:0007669"/>
    <property type="project" value="UniProtKB-ARBA"/>
</dbReference>
<evidence type="ECO:0000259" key="1">
    <source>
        <dbReference type="Pfam" id="PF13472"/>
    </source>
</evidence>
<feature type="domain" description="SGNH hydrolase-type esterase" evidence="1">
    <location>
        <begin position="405"/>
        <end position="567"/>
    </location>
</feature>
<feature type="domain" description="SGNH hydrolase-type esterase N-terminal" evidence="3">
    <location>
        <begin position="28"/>
        <end position="171"/>
    </location>
</feature>
<evidence type="ECO:0000259" key="2">
    <source>
        <dbReference type="Pfam" id="PF14606"/>
    </source>
</evidence>
<dbReference type="InterPro" id="IPR051532">
    <property type="entry name" value="Ester_Hydrolysis_Enzymes"/>
</dbReference>
<protein>
    <submittedName>
        <fullName evidence="4">Acetylhydrolase</fullName>
    </submittedName>
</protein>
<dbReference type="RefSeq" id="WP_157298136.1">
    <property type="nucleotide sequence ID" value="NZ_BAAAZB010000005.1"/>
</dbReference>
<accession>A0A6N8J438</accession>
<gene>
    <name evidence="4" type="ORF">GO495_02580</name>
</gene>
<comment type="caution">
    <text evidence="4">The sequence shown here is derived from an EMBL/GenBank/DDBJ whole genome shotgun (WGS) entry which is preliminary data.</text>
</comment>
<dbReference type="InterPro" id="IPR036514">
    <property type="entry name" value="SGNH_hydro_sf"/>
</dbReference>
<dbReference type="AlphaFoldDB" id="A0A6N8J438"/>
<name>A0A6N8J438_9BACT</name>
<dbReference type="InterPro" id="IPR032740">
    <property type="entry name" value="GxDLY"/>
</dbReference>
<dbReference type="Pfam" id="PF13472">
    <property type="entry name" value="Lipase_GDSL_2"/>
    <property type="match status" value="1"/>
</dbReference>
<dbReference type="Pfam" id="PF14607">
    <property type="entry name" value="GxDLY"/>
    <property type="match status" value="1"/>
</dbReference>
<reference evidence="4 5" key="1">
    <citation type="submission" date="2019-12" db="EMBL/GenBank/DDBJ databases">
        <title>The draft genomic sequence of strain Chitinophaga oryziterrae JCM 16595.</title>
        <authorList>
            <person name="Zhang X."/>
        </authorList>
    </citation>
    <scope>NUCLEOTIDE SEQUENCE [LARGE SCALE GENOMIC DNA]</scope>
    <source>
        <strain evidence="4 5">JCM 16595</strain>
    </source>
</reference>
<dbReference type="EMBL" id="WRXO01000001">
    <property type="protein sequence ID" value="MVT39461.1"/>
    <property type="molecule type" value="Genomic_DNA"/>
</dbReference>
<dbReference type="SUPFAM" id="SSF52266">
    <property type="entry name" value="SGNH hydrolase"/>
    <property type="match status" value="2"/>
</dbReference>
<dbReference type="PANTHER" id="PTHR30383">
    <property type="entry name" value="THIOESTERASE 1/PROTEASE 1/LYSOPHOSPHOLIPASE L1"/>
    <property type="match status" value="1"/>
</dbReference>
<dbReference type="OrthoDB" id="5624617at2"/>
<evidence type="ECO:0000313" key="5">
    <source>
        <dbReference type="Proteomes" id="UP000468388"/>
    </source>
</evidence>
<sequence>MVILNIRTAVIVVSTTLLSLVVKAQEYSWWNPATNSFPAIEGQAWPKEVGLPYDRLPARAEKTVQTNVWNISHQTAGLSIRFRTPAKEIIVRYTVSGKFEMPHMPATGVSGVDLYAIDPNGAWKWASGRYTFGDTITYKFSNLSDEAREYRLYLPLYNNVKWMQIGVPGNTAVVPLQTRKEKPIVVYGTSIAQGGCASRPGLAWTNLLDRQMDRQVIDLGFSGNGKLEPPVTALVSEIDAKVYVLDCLPNISELPPAEIQERVITAVHTLRKKRTAPILLAANSAASLQSLNGNASNAIANKALQDAYEKLQSEGVKEVYILNAAQINFDLSATVDGVHPGDAGMLEYTKAYETSLRNILHEPTGTINTTIPCRQYRELHRYDWDARHNELLTMNAAKAPKTVLMGNSITHFWGGLPAAPIARGADSWKEVMDPVGARNFGFGWDRVENVLWRVYHDELDGYNANKVYIAIGTNNLDMNTDEEIITGLRALVKAIRQRQPKAGILLSGILPRLNMEKRIVGINQGIMQMAGEEQVQFINPGTVLLKPDATIDASLFTDGLHPNETGYNKLAHFLQPYLQ</sequence>
<dbReference type="Gene3D" id="3.40.50.1110">
    <property type="entry name" value="SGNH hydrolase"/>
    <property type="match status" value="2"/>
</dbReference>
<dbReference type="Pfam" id="PF14606">
    <property type="entry name" value="Lipase_GDSL_3"/>
    <property type="match status" value="1"/>
</dbReference>
<evidence type="ECO:0000313" key="4">
    <source>
        <dbReference type="EMBL" id="MVT39461.1"/>
    </source>
</evidence>
<keyword evidence="4" id="KW-0378">Hydrolase</keyword>
<organism evidence="4 5">
    <name type="scientific">Chitinophaga oryziterrae</name>
    <dbReference type="NCBI Taxonomy" id="1031224"/>
    <lineage>
        <taxon>Bacteria</taxon>
        <taxon>Pseudomonadati</taxon>
        <taxon>Bacteroidota</taxon>
        <taxon>Chitinophagia</taxon>
        <taxon>Chitinophagales</taxon>
        <taxon>Chitinophagaceae</taxon>
        <taxon>Chitinophaga</taxon>
    </lineage>
</organism>
<proteinExistence type="predicted"/>
<keyword evidence="5" id="KW-1185">Reference proteome</keyword>
<dbReference type="InterPro" id="IPR013830">
    <property type="entry name" value="SGNH_hydro"/>
</dbReference>
<evidence type="ECO:0000259" key="3">
    <source>
        <dbReference type="Pfam" id="PF14607"/>
    </source>
</evidence>
<dbReference type="Gene3D" id="2.60.120.260">
    <property type="entry name" value="Galactose-binding domain-like"/>
    <property type="match status" value="1"/>
</dbReference>